<keyword evidence="8" id="KW-0511">Multifunctional enzyme</keyword>
<dbReference type="GO" id="GO:0008534">
    <property type="term" value="F:oxidized purine nucleobase lesion DNA N-glycosylase activity"/>
    <property type="evidence" value="ECO:0007669"/>
    <property type="project" value="UniProtKB-EC"/>
</dbReference>
<dbReference type="PROSITE" id="PS51068">
    <property type="entry name" value="FPG_CAT"/>
    <property type="match status" value="1"/>
</dbReference>
<dbReference type="GO" id="GO:0003906">
    <property type="term" value="F:DNA-(apurinic or apyrimidinic site) endonuclease activity"/>
    <property type="evidence" value="ECO:0007669"/>
    <property type="project" value="InterPro"/>
</dbReference>
<dbReference type="InterPro" id="IPR035937">
    <property type="entry name" value="FPG_N"/>
</dbReference>
<dbReference type="InterPro" id="IPR012319">
    <property type="entry name" value="FPG_cat"/>
</dbReference>
<dbReference type="SUPFAM" id="SSF81624">
    <property type="entry name" value="N-terminal domain of MutM-like DNA repair proteins"/>
    <property type="match status" value="1"/>
</dbReference>
<dbReference type="Proteomes" id="UP001365542">
    <property type="component" value="Unassembled WGS sequence"/>
</dbReference>
<keyword evidence="3" id="KW-0227">DNA damage</keyword>
<dbReference type="InterPro" id="IPR010979">
    <property type="entry name" value="Ribosomal_uS13-like_H2TH"/>
</dbReference>
<keyword evidence="6" id="KW-0234">DNA repair</keyword>
<dbReference type="EMBL" id="JAVHJO010000001">
    <property type="protein sequence ID" value="KAK6544359.1"/>
    <property type="molecule type" value="Genomic_DNA"/>
</dbReference>
<comment type="caution">
    <text evidence="12">The sequence shown here is derived from an EMBL/GenBank/DDBJ whole genome shotgun (WGS) entry which is preliminary data.</text>
</comment>
<evidence type="ECO:0000256" key="6">
    <source>
        <dbReference type="ARBA" id="ARBA00023204"/>
    </source>
</evidence>
<dbReference type="SMART" id="SM01232">
    <property type="entry name" value="H2TH"/>
    <property type="match status" value="1"/>
</dbReference>
<evidence type="ECO:0000256" key="4">
    <source>
        <dbReference type="ARBA" id="ARBA00022801"/>
    </source>
</evidence>
<comment type="similarity">
    <text evidence="2">Belongs to the FPG family.</text>
</comment>
<feature type="domain" description="Formamidopyrimidine-DNA glycosylase catalytic" evidence="11">
    <location>
        <begin position="2"/>
        <end position="136"/>
    </location>
</feature>
<dbReference type="SUPFAM" id="SSF46946">
    <property type="entry name" value="S13-like H2TH domain"/>
    <property type="match status" value="1"/>
</dbReference>
<evidence type="ECO:0000256" key="3">
    <source>
        <dbReference type="ARBA" id="ARBA00022763"/>
    </source>
</evidence>
<keyword evidence="4" id="KW-0378">Hydrolase</keyword>
<comment type="catalytic activity">
    <reaction evidence="1">
        <text>Hydrolysis of DNA containing ring-opened 7-methylguanine residues, releasing 2,6-diamino-4-hydroxy-5-(N-methyl)formamidopyrimidine.</text>
        <dbReference type="EC" id="3.2.2.23"/>
    </reaction>
</comment>
<protein>
    <recommendedName>
        <fullName evidence="11">Formamidopyrimidine-DNA glycosylase catalytic domain-containing protein</fullName>
    </recommendedName>
</protein>
<dbReference type="PANTHER" id="PTHR22993">
    <property type="entry name" value="FORMAMIDOPYRIMIDINE-DNA GLYCOSYLASE"/>
    <property type="match status" value="1"/>
</dbReference>
<evidence type="ECO:0000256" key="10">
    <source>
        <dbReference type="SAM" id="MobiDB-lite"/>
    </source>
</evidence>
<dbReference type="GO" id="GO:0005634">
    <property type="term" value="C:nucleus"/>
    <property type="evidence" value="ECO:0007669"/>
    <property type="project" value="TreeGrafter"/>
</dbReference>
<dbReference type="Gene3D" id="1.10.8.50">
    <property type="match status" value="1"/>
</dbReference>
<keyword evidence="13" id="KW-1185">Reference proteome</keyword>
<dbReference type="AlphaFoldDB" id="A0AAV9XQJ7"/>
<evidence type="ECO:0000256" key="2">
    <source>
        <dbReference type="ARBA" id="ARBA00009409"/>
    </source>
</evidence>
<dbReference type="Pfam" id="PF06831">
    <property type="entry name" value="H2TH"/>
    <property type="match status" value="1"/>
</dbReference>
<sequence length="430" mass="48542">MPEIAEISRIVHYIRKYLAGKTIKNVFAHEDHIVFKDTTHSDFMKAMKGKKIVDAKQQGKYFWIVMDSPPHPLMHFGMTGWITFNQAPEAHYRADMADDEPSQQAIDWPPRFMKFELEMEGDEDNKVAFTDPRRLGRVRLIDVKADEIRNVSPLKENGPDPVVDGLDEEWFKGVLKKRKVPVKALLLDQAFISGVGNWVGDEILFHARLHPEQYSNTLSDEQQKQLFESTLHICKTACGLLGDSSKFPADWLFKYRWGKGKKGNKLPSGEKIDFVKVGGRTSAYVKTRQKATGGTAVKVESAVSGGEEDSGEEKVKKSAKKRKAVKDEEYEETPVKKGKRGATKAIKAKEEVVTPAKRGRKKAVKKEESEEESEEEDEIEYTESEEEVVKTKSAKKGKSASAKKAQEEVVMNGKIEPDTPSGRRSSRLKK</sequence>
<evidence type="ECO:0000259" key="11">
    <source>
        <dbReference type="PROSITE" id="PS51068"/>
    </source>
</evidence>
<evidence type="ECO:0000313" key="13">
    <source>
        <dbReference type="Proteomes" id="UP001365542"/>
    </source>
</evidence>
<dbReference type="CDD" id="cd08972">
    <property type="entry name" value="PF_Nei_N"/>
    <property type="match status" value="1"/>
</dbReference>
<evidence type="ECO:0000313" key="12">
    <source>
        <dbReference type="EMBL" id="KAK6544359.1"/>
    </source>
</evidence>
<dbReference type="SMART" id="SM00898">
    <property type="entry name" value="Fapy_DNA_glyco"/>
    <property type="match status" value="1"/>
</dbReference>
<evidence type="ECO:0000256" key="9">
    <source>
        <dbReference type="ARBA" id="ARBA00023295"/>
    </source>
</evidence>
<dbReference type="GO" id="GO:0016829">
    <property type="term" value="F:lyase activity"/>
    <property type="evidence" value="ECO:0007669"/>
    <property type="project" value="UniProtKB-KW"/>
</dbReference>
<dbReference type="InterPro" id="IPR015886">
    <property type="entry name" value="H2TH_FPG"/>
</dbReference>
<dbReference type="FunFam" id="1.10.8.50:FF:000009">
    <property type="entry name" value="Formamidopyrimidine-DNA glycosylase"/>
    <property type="match status" value="1"/>
</dbReference>
<proteinExistence type="inferred from homology"/>
<evidence type="ECO:0000256" key="8">
    <source>
        <dbReference type="ARBA" id="ARBA00023268"/>
    </source>
</evidence>
<name>A0AAV9XQJ7_9PEZI</name>
<evidence type="ECO:0000256" key="1">
    <source>
        <dbReference type="ARBA" id="ARBA00001668"/>
    </source>
</evidence>
<evidence type="ECO:0000256" key="7">
    <source>
        <dbReference type="ARBA" id="ARBA00023239"/>
    </source>
</evidence>
<keyword evidence="7" id="KW-0456">Lyase</keyword>
<gene>
    <name evidence="12" type="ORF">TWF694_001060</name>
</gene>
<dbReference type="PANTHER" id="PTHR22993:SF9">
    <property type="entry name" value="FORMAMIDOPYRIMIDINE-DNA GLYCOSYLASE"/>
    <property type="match status" value="1"/>
</dbReference>
<dbReference type="Gene3D" id="3.20.190.10">
    <property type="entry name" value="MutM-like, N-terminal"/>
    <property type="match status" value="1"/>
</dbReference>
<dbReference type="GO" id="GO:0006284">
    <property type="term" value="P:base-excision repair"/>
    <property type="evidence" value="ECO:0007669"/>
    <property type="project" value="InterPro"/>
</dbReference>
<feature type="compositionally biased region" description="Acidic residues" evidence="10">
    <location>
        <begin position="369"/>
        <end position="386"/>
    </location>
</feature>
<dbReference type="Pfam" id="PF01149">
    <property type="entry name" value="Fapy_DNA_glyco"/>
    <property type="match status" value="1"/>
</dbReference>
<accession>A0AAV9XQJ7</accession>
<reference evidence="12 13" key="1">
    <citation type="submission" date="2019-10" db="EMBL/GenBank/DDBJ databases">
        <authorList>
            <person name="Palmer J.M."/>
        </authorList>
    </citation>
    <scope>NUCLEOTIDE SEQUENCE [LARGE SCALE GENOMIC DNA]</scope>
    <source>
        <strain evidence="12 13">TWF694</strain>
    </source>
</reference>
<keyword evidence="9" id="KW-0326">Glycosidase</keyword>
<keyword evidence="5" id="KW-0238">DNA-binding</keyword>
<dbReference type="GO" id="GO:0003684">
    <property type="term" value="F:damaged DNA binding"/>
    <property type="evidence" value="ECO:0007669"/>
    <property type="project" value="InterPro"/>
</dbReference>
<feature type="region of interest" description="Disordered" evidence="10">
    <location>
        <begin position="325"/>
        <end position="430"/>
    </location>
</feature>
<evidence type="ECO:0000256" key="5">
    <source>
        <dbReference type="ARBA" id="ARBA00023125"/>
    </source>
</evidence>
<organism evidence="12 13">
    <name type="scientific">Orbilia ellipsospora</name>
    <dbReference type="NCBI Taxonomy" id="2528407"/>
    <lineage>
        <taxon>Eukaryota</taxon>
        <taxon>Fungi</taxon>
        <taxon>Dikarya</taxon>
        <taxon>Ascomycota</taxon>
        <taxon>Pezizomycotina</taxon>
        <taxon>Orbiliomycetes</taxon>
        <taxon>Orbiliales</taxon>
        <taxon>Orbiliaceae</taxon>
        <taxon>Orbilia</taxon>
    </lineage>
</organism>
<dbReference type="GO" id="GO:0008270">
    <property type="term" value="F:zinc ion binding"/>
    <property type="evidence" value="ECO:0007669"/>
    <property type="project" value="InterPro"/>
</dbReference>